<protein>
    <submittedName>
        <fullName evidence="6">WW domain-containing protein</fullName>
    </submittedName>
</protein>
<evidence type="ECO:0000313" key="6">
    <source>
        <dbReference type="WBParaSite" id="DME_0000571001-mRNA-1"/>
    </source>
</evidence>
<dbReference type="InterPro" id="IPR030030">
    <property type="entry name" value="Sav"/>
</dbReference>
<keyword evidence="5" id="KW-1185">Reference proteome</keyword>
<feature type="domain" description="SARAH" evidence="2">
    <location>
        <begin position="348"/>
        <end position="395"/>
    </location>
</feature>
<evidence type="ECO:0000313" key="3">
    <source>
        <dbReference type="EMBL" id="VDN50782.1"/>
    </source>
</evidence>
<dbReference type="GO" id="GO:0035329">
    <property type="term" value="P:hippo signaling"/>
    <property type="evidence" value="ECO:0007669"/>
    <property type="project" value="InterPro"/>
</dbReference>
<dbReference type="InterPro" id="IPR011524">
    <property type="entry name" value="SARAH_dom"/>
</dbReference>
<evidence type="ECO:0000313" key="4">
    <source>
        <dbReference type="Proteomes" id="UP000038040"/>
    </source>
</evidence>
<dbReference type="WBParaSite" id="DME_0000571001-mRNA-1">
    <property type="protein sequence ID" value="DME_0000571001-mRNA-1"/>
    <property type="gene ID" value="DME_0000571001"/>
</dbReference>
<dbReference type="CDD" id="cd00201">
    <property type="entry name" value="WW"/>
    <property type="match status" value="1"/>
</dbReference>
<reference evidence="3 5" key="2">
    <citation type="submission" date="2018-11" db="EMBL/GenBank/DDBJ databases">
        <authorList>
            <consortium name="Pathogen Informatics"/>
        </authorList>
    </citation>
    <scope>NUCLEOTIDE SEQUENCE [LARGE SCALE GENOMIC DNA]</scope>
</reference>
<name>A0A0N4UEB4_DRAME</name>
<dbReference type="SUPFAM" id="SSF51045">
    <property type="entry name" value="WW domain"/>
    <property type="match status" value="2"/>
</dbReference>
<dbReference type="STRING" id="318479.A0A0N4UEB4"/>
<evidence type="ECO:0000259" key="2">
    <source>
        <dbReference type="PROSITE" id="PS50951"/>
    </source>
</evidence>
<dbReference type="Proteomes" id="UP000274756">
    <property type="component" value="Unassembled WGS sequence"/>
</dbReference>
<proteinExistence type="predicted"/>
<dbReference type="GO" id="GO:0008285">
    <property type="term" value="P:negative regulation of cell population proliferation"/>
    <property type="evidence" value="ECO:0007669"/>
    <property type="project" value="TreeGrafter"/>
</dbReference>
<dbReference type="OrthoDB" id="5339429at2759"/>
<dbReference type="PANTHER" id="PTHR47522">
    <property type="entry name" value="SALVADOR FAMILY WW DOMAIN-CONTAINING PROTEIN 1"/>
    <property type="match status" value="1"/>
</dbReference>
<evidence type="ECO:0000259" key="1">
    <source>
        <dbReference type="PROSITE" id="PS50020"/>
    </source>
</evidence>
<dbReference type="Gene3D" id="2.20.70.10">
    <property type="match status" value="2"/>
</dbReference>
<gene>
    <name evidence="3" type="ORF">DME_LOCUS755</name>
</gene>
<feature type="domain" description="WW" evidence="1">
    <location>
        <begin position="218"/>
        <end position="251"/>
    </location>
</feature>
<reference evidence="6" key="1">
    <citation type="submission" date="2017-02" db="UniProtKB">
        <authorList>
            <consortium name="WormBaseParasite"/>
        </authorList>
    </citation>
    <scope>IDENTIFICATION</scope>
</reference>
<dbReference type="GO" id="GO:0043065">
    <property type="term" value="P:positive regulation of apoptotic process"/>
    <property type="evidence" value="ECO:0007669"/>
    <property type="project" value="TreeGrafter"/>
</dbReference>
<dbReference type="CDD" id="cd21433">
    <property type="entry name" value="SARAH_Sav"/>
    <property type="match status" value="1"/>
</dbReference>
<dbReference type="AlphaFoldDB" id="A0A0N4UEB4"/>
<sequence length="406" mass="46830">MISHSWFQLSNRSHFSIDIVDCLRFIMLTRKRRQQVPTFLEGTPGRYFKRDMPPKMPSYDGFQQNAPVDSDSWAQSTQSLDHHIKGNLSNKNSRSVVSICRPVTYLPSQNCNGGPSIHPIVTNLGMGVSSSVGNVVQHETNSMSNKSVNQRPTSISLQSLPGRSITSCIANAGLCVDPRDDNLPLPANWGIELTQDGIRYYVDHKRKRTHWIHPLARETLPRGWIKRYDEVNGVVYVNETERRCQFYHPGFTTPLGTSHHCPEKHCICRKIFINYVPSIGNYLEEWRHIDGNRKESVITPLKAESTIENLNIISEVNDCTYPTVASFFADTPSWLRLYSSAPTKFDHILSWELFSISQLEDFDMHLRKLFKQEVIDTVIRYERLRREIYRELFRRQLDDDSSSIIV</sequence>
<dbReference type="GO" id="GO:0005829">
    <property type="term" value="C:cytosol"/>
    <property type="evidence" value="ECO:0007669"/>
    <property type="project" value="TreeGrafter"/>
</dbReference>
<dbReference type="InterPro" id="IPR001202">
    <property type="entry name" value="WW_dom"/>
</dbReference>
<organism evidence="4 6">
    <name type="scientific">Dracunculus medinensis</name>
    <name type="common">Guinea worm</name>
    <dbReference type="NCBI Taxonomy" id="318479"/>
    <lineage>
        <taxon>Eukaryota</taxon>
        <taxon>Metazoa</taxon>
        <taxon>Ecdysozoa</taxon>
        <taxon>Nematoda</taxon>
        <taxon>Chromadorea</taxon>
        <taxon>Rhabditida</taxon>
        <taxon>Spirurina</taxon>
        <taxon>Dracunculoidea</taxon>
        <taxon>Dracunculidae</taxon>
        <taxon>Dracunculus</taxon>
    </lineage>
</organism>
<accession>A0A0N4UEB4</accession>
<dbReference type="PANTHER" id="PTHR47522:SF2">
    <property type="entry name" value="PROTEIN SALVADOR HOMOLOG 1"/>
    <property type="match status" value="1"/>
</dbReference>
<dbReference type="PROSITE" id="PS50951">
    <property type="entry name" value="SARAH"/>
    <property type="match status" value="1"/>
</dbReference>
<dbReference type="SMART" id="SM00456">
    <property type="entry name" value="WW"/>
    <property type="match status" value="2"/>
</dbReference>
<dbReference type="Proteomes" id="UP000038040">
    <property type="component" value="Unplaced"/>
</dbReference>
<dbReference type="PROSITE" id="PS50020">
    <property type="entry name" value="WW_DOMAIN_2"/>
    <property type="match status" value="2"/>
</dbReference>
<dbReference type="GO" id="GO:0006915">
    <property type="term" value="P:apoptotic process"/>
    <property type="evidence" value="ECO:0007669"/>
    <property type="project" value="InterPro"/>
</dbReference>
<dbReference type="EMBL" id="UYYG01000007">
    <property type="protein sequence ID" value="VDN50782.1"/>
    <property type="molecule type" value="Genomic_DNA"/>
</dbReference>
<feature type="domain" description="WW" evidence="1">
    <location>
        <begin position="183"/>
        <end position="216"/>
    </location>
</feature>
<evidence type="ECO:0000313" key="5">
    <source>
        <dbReference type="Proteomes" id="UP000274756"/>
    </source>
</evidence>
<dbReference type="InterPro" id="IPR036020">
    <property type="entry name" value="WW_dom_sf"/>
</dbReference>
<dbReference type="GO" id="GO:0060090">
    <property type="term" value="F:molecular adaptor activity"/>
    <property type="evidence" value="ECO:0007669"/>
    <property type="project" value="InterPro"/>
</dbReference>